<keyword evidence="4" id="KW-0808">Transferase</keyword>
<proteinExistence type="predicted"/>
<dbReference type="Pfam" id="PF13188">
    <property type="entry name" value="PAS_8"/>
    <property type="match status" value="1"/>
</dbReference>
<dbReference type="SMART" id="SM00388">
    <property type="entry name" value="HisKA"/>
    <property type="match status" value="1"/>
</dbReference>
<dbReference type="InterPro" id="IPR036890">
    <property type="entry name" value="HATPase_C_sf"/>
</dbReference>
<dbReference type="InterPro" id="IPR005467">
    <property type="entry name" value="His_kinase_dom"/>
</dbReference>
<protein>
    <recommendedName>
        <fullName evidence="2">histidine kinase</fullName>
        <ecNumber evidence="2">2.7.13.3</ecNumber>
    </recommendedName>
</protein>
<dbReference type="InterPro" id="IPR004358">
    <property type="entry name" value="Sig_transdc_His_kin-like_C"/>
</dbReference>
<dbReference type="EMBL" id="PDKB01000006">
    <property type="protein sequence ID" value="RBQ29333.1"/>
    <property type="molecule type" value="Genomic_DNA"/>
</dbReference>
<evidence type="ECO:0000313" key="11">
    <source>
        <dbReference type="EMBL" id="RBQ29333.1"/>
    </source>
</evidence>
<dbReference type="Gene3D" id="1.10.287.130">
    <property type="match status" value="1"/>
</dbReference>
<dbReference type="PROSITE" id="PS50109">
    <property type="entry name" value="HIS_KIN"/>
    <property type="match status" value="1"/>
</dbReference>
<sequence>MKIKDTRCDIITNTVDNGIIVLNKDLTVIFWNKWLELRTGISSSAIVDKNILSFYSNIDEKRLKRKIITSLKLNSPTFYTPQTNDYLINIELKNVADKVFNQMQQSITIAPLDIENELVVLYIYDVTLLSEINFKLKVAKEELNEKNEELRLILDATMEAIIIFKDDKVVDCNKIAVELLNKDIKFDLINKNFNEIIFDKYICEKSNKNSIETVIIRDDGSKFSAVINVKDAFINKQIFKILTIIDIEDIKRKENLMAEQSKLAAMGEMIANIAHQWRQPLNIISITASNIKLKNDLDNLDSDSLKDSLKLILKTTEHLSNTIDTFNDFLKIHKDKSLFNVNENIKNSITLVEDFFRNFNIEIILDLEDNIYVYNVENEFSQAIINILNNAKDALNLNIKEDDTRIIKVSTKKVGNFVEISILDNASGIKADIIDKIFEPYFTTKHQYQGTGLGLYMTRKIINQSMGGDISVKNIKFMHNNIVCKGAIFKITLPYKVD</sequence>
<dbReference type="OrthoDB" id="9805967at2"/>
<dbReference type="AlphaFoldDB" id="A0A366MTZ9"/>
<evidence type="ECO:0000256" key="4">
    <source>
        <dbReference type="ARBA" id="ARBA00022679"/>
    </source>
</evidence>
<evidence type="ECO:0000256" key="6">
    <source>
        <dbReference type="ARBA" id="ARBA00022777"/>
    </source>
</evidence>
<dbReference type="PANTHER" id="PTHR43065:SF10">
    <property type="entry name" value="PEROXIDE STRESS-ACTIVATED HISTIDINE KINASE MAK3"/>
    <property type="match status" value="1"/>
</dbReference>
<evidence type="ECO:0000256" key="7">
    <source>
        <dbReference type="ARBA" id="ARBA00022840"/>
    </source>
</evidence>
<evidence type="ECO:0000256" key="5">
    <source>
        <dbReference type="ARBA" id="ARBA00022741"/>
    </source>
</evidence>
<evidence type="ECO:0000256" key="9">
    <source>
        <dbReference type="SAM" id="Coils"/>
    </source>
</evidence>
<keyword evidence="3" id="KW-0597">Phosphoprotein</keyword>
<keyword evidence="5" id="KW-0547">Nucleotide-binding</keyword>
<comment type="catalytic activity">
    <reaction evidence="1">
        <text>ATP + protein L-histidine = ADP + protein N-phospho-L-histidine.</text>
        <dbReference type="EC" id="2.7.13.3"/>
    </reaction>
</comment>
<evidence type="ECO:0000313" key="12">
    <source>
        <dbReference type="Proteomes" id="UP000252669"/>
    </source>
</evidence>
<dbReference type="Proteomes" id="UP000252669">
    <property type="component" value="Unassembled WGS sequence"/>
</dbReference>
<dbReference type="SUPFAM" id="SSF47384">
    <property type="entry name" value="Homodimeric domain of signal transducing histidine kinase"/>
    <property type="match status" value="1"/>
</dbReference>
<keyword evidence="8" id="KW-0902">Two-component regulatory system</keyword>
<dbReference type="InterPro" id="IPR036097">
    <property type="entry name" value="HisK_dim/P_sf"/>
</dbReference>
<dbReference type="Pfam" id="PF13426">
    <property type="entry name" value="PAS_9"/>
    <property type="match status" value="1"/>
</dbReference>
<evidence type="ECO:0000259" key="10">
    <source>
        <dbReference type="PROSITE" id="PS50109"/>
    </source>
</evidence>
<dbReference type="SMART" id="SM00091">
    <property type="entry name" value="PAS"/>
    <property type="match status" value="2"/>
</dbReference>
<dbReference type="RefSeq" id="WP_113893845.1">
    <property type="nucleotide sequence ID" value="NZ_CP182882.1"/>
</dbReference>
<reference evidence="11 12" key="1">
    <citation type="submission" date="2017-10" db="EMBL/GenBank/DDBJ databases">
        <title>Genomics of the genus Arcobacter.</title>
        <authorList>
            <person name="Perez-Cataluna A."/>
            <person name="Figueras M.J."/>
        </authorList>
    </citation>
    <scope>NUCLEOTIDE SEQUENCE [LARGE SCALE GENOMIC DNA]</scope>
    <source>
        <strain evidence="11 12">CECT 9230</strain>
    </source>
</reference>
<evidence type="ECO:0000256" key="2">
    <source>
        <dbReference type="ARBA" id="ARBA00012438"/>
    </source>
</evidence>
<dbReference type="SMART" id="SM00387">
    <property type="entry name" value="HATPase_c"/>
    <property type="match status" value="1"/>
</dbReference>
<dbReference type="InterPro" id="IPR003594">
    <property type="entry name" value="HATPase_dom"/>
</dbReference>
<dbReference type="SUPFAM" id="SSF55874">
    <property type="entry name" value="ATPase domain of HSP90 chaperone/DNA topoisomerase II/histidine kinase"/>
    <property type="match status" value="1"/>
</dbReference>
<dbReference type="InterPro" id="IPR000014">
    <property type="entry name" value="PAS"/>
</dbReference>
<dbReference type="Pfam" id="PF00512">
    <property type="entry name" value="HisKA"/>
    <property type="match status" value="1"/>
</dbReference>
<dbReference type="GO" id="GO:0000155">
    <property type="term" value="F:phosphorelay sensor kinase activity"/>
    <property type="evidence" value="ECO:0007669"/>
    <property type="project" value="InterPro"/>
</dbReference>
<dbReference type="EC" id="2.7.13.3" evidence="2"/>
<name>A0A366MTZ9_9BACT</name>
<dbReference type="InterPro" id="IPR003661">
    <property type="entry name" value="HisK_dim/P_dom"/>
</dbReference>
<evidence type="ECO:0000256" key="8">
    <source>
        <dbReference type="ARBA" id="ARBA00023012"/>
    </source>
</evidence>
<dbReference type="PRINTS" id="PR00344">
    <property type="entry name" value="BCTRLSENSOR"/>
</dbReference>
<gene>
    <name evidence="11" type="ORF">CRU91_04430</name>
</gene>
<accession>A0A366MTZ9</accession>
<feature type="coiled-coil region" evidence="9">
    <location>
        <begin position="129"/>
        <end position="160"/>
    </location>
</feature>
<dbReference type="SUPFAM" id="SSF55785">
    <property type="entry name" value="PYP-like sensor domain (PAS domain)"/>
    <property type="match status" value="2"/>
</dbReference>
<dbReference type="CDD" id="cd00130">
    <property type="entry name" value="PAS"/>
    <property type="match status" value="1"/>
</dbReference>
<evidence type="ECO:0000256" key="3">
    <source>
        <dbReference type="ARBA" id="ARBA00022553"/>
    </source>
</evidence>
<keyword evidence="6 11" id="KW-0418">Kinase</keyword>
<comment type="caution">
    <text evidence="11">The sequence shown here is derived from an EMBL/GenBank/DDBJ whole genome shotgun (WGS) entry which is preliminary data.</text>
</comment>
<keyword evidence="9" id="KW-0175">Coiled coil</keyword>
<dbReference type="PANTHER" id="PTHR43065">
    <property type="entry name" value="SENSOR HISTIDINE KINASE"/>
    <property type="match status" value="1"/>
</dbReference>
<dbReference type="GO" id="GO:0005524">
    <property type="term" value="F:ATP binding"/>
    <property type="evidence" value="ECO:0007669"/>
    <property type="project" value="UniProtKB-KW"/>
</dbReference>
<keyword evidence="12" id="KW-1185">Reference proteome</keyword>
<keyword evidence="7" id="KW-0067">ATP-binding</keyword>
<dbReference type="Gene3D" id="3.30.565.10">
    <property type="entry name" value="Histidine kinase-like ATPase, C-terminal domain"/>
    <property type="match status" value="1"/>
</dbReference>
<feature type="domain" description="Histidine kinase" evidence="10">
    <location>
        <begin position="272"/>
        <end position="497"/>
    </location>
</feature>
<dbReference type="InterPro" id="IPR035965">
    <property type="entry name" value="PAS-like_dom_sf"/>
</dbReference>
<organism evidence="11 12">
    <name type="scientific">Aliarcobacter vitoriensis</name>
    <dbReference type="NCBI Taxonomy" id="2011099"/>
    <lineage>
        <taxon>Bacteria</taxon>
        <taxon>Pseudomonadati</taxon>
        <taxon>Campylobacterota</taxon>
        <taxon>Epsilonproteobacteria</taxon>
        <taxon>Campylobacterales</taxon>
        <taxon>Arcobacteraceae</taxon>
        <taxon>Aliarcobacter</taxon>
    </lineage>
</organism>
<evidence type="ECO:0000256" key="1">
    <source>
        <dbReference type="ARBA" id="ARBA00000085"/>
    </source>
</evidence>
<dbReference type="Pfam" id="PF02518">
    <property type="entry name" value="HATPase_c"/>
    <property type="match status" value="1"/>
</dbReference>
<dbReference type="CDD" id="cd00082">
    <property type="entry name" value="HisKA"/>
    <property type="match status" value="1"/>
</dbReference>
<dbReference type="Gene3D" id="3.30.450.20">
    <property type="entry name" value="PAS domain"/>
    <property type="match status" value="2"/>
</dbReference>